<reference evidence="1 2" key="1">
    <citation type="submission" date="2015-01" db="EMBL/GenBank/DDBJ databases">
        <title>Ahrensia donghaiensis sp. nov., a novel dimethylsulphoniopropionate-cleavage bacterium isolated from seawater and emended descriptions of the genus Ahrensia and Ahrensia kielensis.</title>
        <authorList>
            <person name="Liu J."/>
        </authorList>
    </citation>
    <scope>NUCLEOTIDE SEQUENCE [LARGE SCALE GENOMIC DNA]</scope>
    <source>
        <strain evidence="1 2">LZD062</strain>
    </source>
</reference>
<evidence type="ECO:0000313" key="2">
    <source>
        <dbReference type="Proteomes" id="UP000038011"/>
    </source>
</evidence>
<keyword evidence="2" id="KW-1185">Reference proteome</keyword>
<dbReference type="EMBL" id="JXMU01000024">
    <property type="protein sequence ID" value="KPB00346.1"/>
    <property type="molecule type" value="Genomic_DNA"/>
</dbReference>
<comment type="caution">
    <text evidence="1">The sequence shown here is derived from an EMBL/GenBank/DDBJ whole genome shotgun (WGS) entry which is preliminary data.</text>
</comment>
<organism evidence="1 2">
    <name type="scientific">Ahrensia marina</name>
    <dbReference type="NCBI Taxonomy" id="1514904"/>
    <lineage>
        <taxon>Bacteria</taxon>
        <taxon>Pseudomonadati</taxon>
        <taxon>Pseudomonadota</taxon>
        <taxon>Alphaproteobacteria</taxon>
        <taxon>Hyphomicrobiales</taxon>
        <taxon>Ahrensiaceae</taxon>
        <taxon>Ahrensia</taxon>
    </lineage>
</organism>
<dbReference type="Proteomes" id="UP000038011">
    <property type="component" value="Unassembled WGS sequence"/>
</dbReference>
<accession>A0A0M9GLP3</accession>
<proteinExistence type="predicted"/>
<name>A0A0M9GLP3_9HYPH</name>
<sequence length="62" mass="7143">MRDFQFSWRANVGAYPAKARTIYLCIRNTSVGYFAKIYPIVIGLLGRQINLPPASRWIKLQV</sequence>
<gene>
    <name evidence="1" type="ORF">SU32_14175</name>
</gene>
<evidence type="ECO:0000313" key="1">
    <source>
        <dbReference type="EMBL" id="KPB00346.1"/>
    </source>
</evidence>
<dbReference type="AlphaFoldDB" id="A0A0M9GLP3"/>
<protein>
    <submittedName>
        <fullName evidence="1">Uncharacterized protein</fullName>
    </submittedName>
</protein>
<dbReference type="PATRIC" id="fig|1514904.3.peg.1972"/>
<dbReference type="STRING" id="1514904.SU32_14175"/>